<feature type="domain" description="IPT/TIG" evidence="2">
    <location>
        <begin position="259"/>
        <end position="338"/>
    </location>
</feature>
<dbReference type="InterPro" id="IPR011044">
    <property type="entry name" value="Quino_amine_DH_bsu"/>
</dbReference>
<dbReference type="SUPFAM" id="SSF81296">
    <property type="entry name" value="E set domains"/>
    <property type="match status" value="4"/>
</dbReference>
<dbReference type="EMBL" id="JAGQHS010000014">
    <property type="protein sequence ID" value="MCA9755049.1"/>
    <property type="molecule type" value="Genomic_DNA"/>
</dbReference>
<dbReference type="Proteomes" id="UP000739538">
    <property type="component" value="Unassembled WGS sequence"/>
</dbReference>
<dbReference type="InterPro" id="IPR015943">
    <property type="entry name" value="WD40/YVTN_repeat-like_dom_sf"/>
</dbReference>
<dbReference type="Gene3D" id="2.60.40.10">
    <property type="entry name" value="Immunoglobulins"/>
    <property type="match status" value="1"/>
</dbReference>
<proteinExistence type="predicted"/>
<feature type="region of interest" description="Disordered" evidence="1">
    <location>
        <begin position="1"/>
        <end position="20"/>
    </location>
</feature>
<dbReference type="InterPro" id="IPR014756">
    <property type="entry name" value="Ig_E-set"/>
</dbReference>
<dbReference type="InterPro" id="IPR002909">
    <property type="entry name" value="IPT_dom"/>
</dbReference>
<reference evidence="3" key="1">
    <citation type="submission" date="2020-04" db="EMBL/GenBank/DDBJ databases">
        <authorList>
            <person name="Zhang T."/>
        </authorList>
    </citation>
    <scope>NUCLEOTIDE SEQUENCE</scope>
    <source>
        <strain evidence="3">HKST-UBA02</strain>
    </source>
</reference>
<accession>A0A956N9H0</accession>
<dbReference type="Gene3D" id="2.130.10.10">
    <property type="entry name" value="YVTN repeat-like/Quinoprotein amine dehydrogenase"/>
    <property type="match status" value="1"/>
</dbReference>
<dbReference type="AlphaFoldDB" id="A0A956N9H0"/>
<name>A0A956N9H0_UNCEI</name>
<organism evidence="3 4">
    <name type="scientific">Eiseniibacteriota bacterium</name>
    <dbReference type="NCBI Taxonomy" id="2212470"/>
    <lineage>
        <taxon>Bacteria</taxon>
        <taxon>Candidatus Eiseniibacteriota</taxon>
    </lineage>
</organism>
<protein>
    <submittedName>
        <fullName evidence="3">IPT/TIG domain-containing protein</fullName>
    </submittedName>
</protein>
<dbReference type="SUPFAM" id="SSF50969">
    <property type="entry name" value="YVTN repeat-like/Quinoprotein amine dehydrogenase"/>
    <property type="match status" value="1"/>
</dbReference>
<evidence type="ECO:0000313" key="4">
    <source>
        <dbReference type="Proteomes" id="UP000739538"/>
    </source>
</evidence>
<evidence type="ECO:0000259" key="2">
    <source>
        <dbReference type="Pfam" id="PF01833"/>
    </source>
</evidence>
<reference evidence="3" key="2">
    <citation type="journal article" date="2021" name="Microbiome">
        <title>Successional dynamics and alternative stable states in a saline activated sludge microbial community over 9 years.</title>
        <authorList>
            <person name="Wang Y."/>
            <person name="Ye J."/>
            <person name="Ju F."/>
            <person name="Liu L."/>
            <person name="Boyd J.A."/>
            <person name="Deng Y."/>
            <person name="Parks D.H."/>
            <person name="Jiang X."/>
            <person name="Yin X."/>
            <person name="Woodcroft B.J."/>
            <person name="Tyson G.W."/>
            <person name="Hugenholtz P."/>
            <person name="Polz M.F."/>
            <person name="Zhang T."/>
        </authorList>
    </citation>
    <scope>NUCLEOTIDE SEQUENCE</scope>
    <source>
        <strain evidence="3">HKST-UBA02</strain>
    </source>
</reference>
<dbReference type="Pfam" id="PF01833">
    <property type="entry name" value="TIG"/>
    <property type="match status" value="1"/>
</dbReference>
<comment type="caution">
    <text evidence="3">The sequence shown here is derived from an EMBL/GenBank/DDBJ whole genome shotgun (WGS) entry which is preliminary data.</text>
</comment>
<evidence type="ECO:0000256" key="1">
    <source>
        <dbReference type="SAM" id="MobiDB-lite"/>
    </source>
</evidence>
<sequence length="748" mass="80185">MPGFTERLPDPIAPSSLPVRQGPEGLARHCGARVCYPARSRFRLRWCALAAFAVIFGAGCGDDDPTGPESQRLELTSVQPGRARVGSDGMELVLRGTGFRQNAVVGWNGEERITSFTNSEQLVVTLSDLDFQTAGEMELRVLNPGASEPNVVSNAIVFPVRHGFGSPELEVVVPEEFVVSDLAVEIQLLGREFDPTSVVLWGGNERETRFLSSTELLCSLEAGDLSEARVLDVEVLTPGDDGGRSGPHAVRISPPMPVPVIVEVHPATLITGAPSATLTVLGTGFGEQSVVWWGETELPTELVSSTELAAAIGESQLALVRDVNVLVRSDSRVSNEVSVSVTAPVSPVVQSVAPGFVNLLGGDVLLAVSGTGFRDQSVVLLDGVPVPTVFVSTGRLQAEVSHEAFGGVGYSEVAVRTLDLESSSTVSIMRYMDPSLDASDLAFDATRSLVYVAVPGASTDGNRIVALDPVSGSRIFDLFVGSDPKILELSGDDAYLYVALAGAPRVVRVDLESRTVDLEFDLGRNTDAPYYARDLAVSPVDPDVVVAVLAHPNRTPSYNGTALYDGGELVYRWYDRFEEIYFARFMDDGSAVLGSSIGDEGVYEIQVGESSLDFVASTEVFEGVSQYGFELADGRIYGSHGEVLSADGFASIGQCDAIGYVLPQRTDGRIVYLSSFDDAAWLLVHDSETFEPRREVRLPWPDLGYDFRYEFGSLVPAGAGQVAFRAWDRAVICPLPMEARSPVGGSLR</sequence>
<gene>
    <name evidence="3" type="ORF">KDA27_04540</name>
</gene>
<dbReference type="InterPro" id="IPR013783">
    <property type="entry name" value="Ig-like_fold"/>
</dbReference>
<evidence type="ECO:0000313" key="3">
    <source>
        <dbReference type="EMBL" id="MCA9755049.1"/>
    </source>
</evidence>